<dbReference type="Pfam" id="PF07679">
    <property type="entry name" value="I-set"/>
    <property type="match status" value="4"/>
</dbReference>
<dbReference type="InterPro" id="IPR036179">
    <property type="entry name" value="Ig-like_dom_sf"/>
</dbReference>
<dbReference type="PANTHER" id="PTHR47633:SF8">
    <property type="entry name" value="SPEG NEIGHBOR PROTEIN"/>
    <property type="match status" value="1"/>
</dbReference>
<keyword evidence="2" id="KW-0963">Cytoplasm</keyword>
<dbReference type="SMART" id="SM00409">
    <property type="entry name" value="IG"/>
    <property type="match status" value="5"/>
</dbReference>
<accession>A0A3P9CRA7</accession>
<sequence length="715" mass="79898">MNVEENQILSQARGSLGLSTLQEKVQGIPPAFLKPLMKKNVFENDTLTFYAEVFGLPSPQVNWFRNKTQLVADDRVTIERDGDSISLTIQNVTRADQGEYICEAVNYVGEARSVAVVIVVSQEVRFTPVPPAVSHQHVMKFDVEEDDSSRSPSPQEILLEVELDENEVKEFEKQVKIITIPEYTADNKSMIISLNVLPSIYEEGAVDFVTQEHDDLKIAFEVTEMPPRFINPICDMENPEGTTVMFECSLMGIPSPINWILEDPKIQRTFESNVATLRIPACEAIHSGKYTCQVVNEAGQDKCFAALTVQEKPEVVKVTVGDPVSLDCKVTGSPELRVKWMKDGRELKSIRQHKLIFENNISSLKIQAAQTEDEGEYVFEVVNYISSCTCKVKLIVLGYFIKPLVDMHEILGSFVQICCKISGSLPISVEWKKDGTKISSGLKHKLIQQDNSVHFAFPSNPSFLAYLILFPQLITYLCFGFPEPPEFLLKLPANKFLKQGESLRLECKVSGTVPLKITWFKNDTKVTDGGNYRTSFVDSVAVLELVSTSFEDDGVYTCEAQNDAGKIESSGKLRLQAAPQFHPGFPLKEKYFAGAGTSLRLHVVYIGRPIPQIIGKEILADGTKIKALEFKGGYYQLVITSADENDATVYQVRATNSSGSISTTANLEVEGNIIISKYFLECTKCMISSFQFLILKKPTFMRISHDFGHFYCSSC</sequence>
<reference evidence="5 6" key="1">
    <citation type="journal article" date="2014" name="Nature">
        <title>The genomic substrate for adaptive radiation in African cichlid fish.</title>
        <authorList>
            <person name="Brawand D."/>
            <person name="Wagner C.E."/>
            <person name="Li Y.I."/>
            <person name="Malinsky M."/>
            <person name="Keller I."/>
            <person name="Fan S."/>
            <person name="Simakov O."/>
            <person name="Ng A.Y."/>
            <person name="Lim Z.W."/>
            <person name="Bezault E."/>
            <person name="Turner-Maier J."/>
            <person name="Johnson J."/>
            <person name="Alcazar R."/>
            <person name="Noh H.J."/>
            <person name="Russell P."/>
            <person name="Aken B."/>
            <person name="Alfoldi J."/>
            <person name="Amemiya C."/>
            <person name="Azzouzi N."/>
            <person name="Baroiller J.F."/>
            <person name="Barloy-Hubler F."/>
            <person name="Berlin A."/>
            <person name="Bloomquist R."/>
            <person name="Carleton K.L."/>
            <person name="Conte M.A."/>
            <person name="D'Cotta H."/>
            <person name="Eshel O."/>
            <person name="Gaffney L."/>
            <person name="Galibert F."/>
            <person name="Gante H.F."/>
            <person name="Gnerre S."/>
            <person name="Greuter L."/>
            <person name="Guyon R."/>
            <person name="Haddad N.S."/>
            <person name="Haerty W."/>
            <person name="Harris R.M."/>
            <person name="Hofmann H.A."/>
            <person name="Hourlier T."/>
            <person name="Hulata G."/>
            <person name="Jaffe D.B."/>
            <person name="Lara M."/>
            <person name="Lee A.P."/>
            <person name="MacCallum I."/>
            <person name="Mwaiko S."/>
            <person name="Nikaido M."/>
            <person name="Nishihara H."/>
            <person name="Ozouf-Costaz C."/>
            <person name="Penman D.J."/>
            <person name="Przybylski D."/>
            <person name="Rakotomanga M."/>
            <person name="Renn S.C.P."/>
            <person name="Ribeiro F.J."/>
            <person name="Ron M."/>
            <person name="Salzburger W."/>
            <person name="Sanchez-Pulido L."/>
            <person name="Santos M.E."/>
            <person name="Searle S."/>
            <person name="Sharpe T."/>
            <person name="Swofford R."/>
            <person name="Tan F.J."/>
            <person name="Williams L."/>
            <person name="Young S."/>
            <person name="Yin S."/>
            <person name="Okada N."/>
            <person name="Kocher T.D."/>
            <person name="Miska E.A."/>
            <person name="Lander E.S."/>
            <person name="Venkatesh B."/>
            <person name="Fernald R.D."/>
            <person name="Meyer A."/>
            <person name="Ponting C.P."/>
            <person name="Streelman J.T."/>
            <person name="Lindblad-Toh K."/>
            <person name="Seehausen O."/>
            <person name="Di Palma F."/>
        </authorList>
    </citation>
    <scope>NUCLEOTIDE SEQUENCE</scope>
</reference>
<dbReference type="InterPro" id="IPR013098">
    <property type="entry name" value="Ig_I-set"/>
</dbReference>
<dbReference type="GO" id="GO:0045989">
    <property type="term" value="P:positive regulation of striated muscle contraction"/>
    <property type="evidence" value="ECO:0007669"/>
    <property type="project" value="UniProtKB-ARBA"/>
</dbReference>
<dbReference type="Gene3D" id="2.60.40.10">
    <property type="entry name" value="Immunoglobulins"/>
    <property type="match status" value="6"/>
</dbReference>
<evidence type="ECO:0000256" key="1">
    <source>
        <dbReference type="ARBA" id="ARBA00004496"/>
    </source>
</evidence>
<dbReference type="InterPro" id="IPR003598">
    <property type="entry name" value="Ig_sub2"/>
</dbReference>
<dbReference type="GO" id="GO:0005737">
    <property type="term" value="C:cytoplasm"/>
    <property type="evidence" value="ECO:0007669"/>
    <property type="project" value="UniProtKB-SubCell"/>
</dbReference>
<keyword evidence="3" id="KW-0393">Immunoglobulin domain</keyword>
<keyword evidence="6" id="KW-1185">Reference proteome</keyword>
<dbReference type="InterPro" id="IPR007110">
    <property type="entry name" value="Ig-like_dom"/>
</dbReference>
<protein>
    <recommendedName>
        <fullName evidence="4">Ig-like domain-containing protein</fullName>
    </recommendedName>
</protein>
<dbReference type="GO" id="GO:0060298">
    <property type="term" value="P:positive regulation of sarcomere organization"/>
    <property type="evidence" value="ECO:0007669"/>
    <property type="project" value="UniProtKB-ARBA"/>
</dbReference>
<dbReference type="PROSITE" id="PS50835">
    <property type="entry name" value="IG_LIKE"/>
    <property type="match status" value="4"/>
</dbReference>
<evidence type="ECO:0000313" key="6">
    <source>
        <dbReference type="Proteomes" id="UP000265160"/>
    </source>
</evidence>
<dbReference type="InterPro" id="IPR013783">
    <property type="entry name" value="Ig-like_fold"/>
</dbReference>
<reference evidence="5" key="3">
    <citation type="submission" date="2025-09" db="UniProtKB">
        <authorList>
            <consortium name="Ensembl"/>
        </authorList>
    </citation>
    <scope>IDENTIFICATION</scope>
</reference>
<dbReference type="FunFam" id="2.60.40.10:FF:000425">
    <property type="entry name" value="Myosin light chain kinase"/>
    <property type="match status" value="1"/>
</dbReference>
<dbReference type="InterPro" id="IPR003599">
    <property type="entry name" value="Ig_sub"/>
</dbReference>
<feature type="domain" description="Ig-like" evidence="4">
    <location>
        <begin position="29"/>
        <end position="115"/>
    </location>
</feature>
<dbReference type="GeneTree" id="ENSGT01110000267173"/>
<dbReference type="GO" id="GO:0003007">
    <property type="term" value="P:heart morphogenesis"/>
    <property type="evidence" value="ECO:0007669"/>
    <property type="project" value="UniProtKB-ARBA"/>
</dbReference>
<feature type="domain" description="Ig-like" evidence="4">
    <location>
        <begin position="305"/>
        <end position="383"/>
    </location>
</feature>
<dbReference type="CDD" id="cd00096">
    <property type="entry name" value="Ig"/>
    <property type="match status" value="2"/>
</dbReference>
<comment type="subcellular location">
    <subcellularLocation>
        <location evidence="1">Cytoplasm</location>
    </subcellularLocation>
</comment>
<evidence type="ECO:0000313" key="5">
    <source>
        <dbReference type="Ensembl" id="ENSMZEP00005024572.1"/>
    </source>
</evidence>
<name>A0A3P9CRA7_9CICH</name>
<evidence type="ECO:0000259" key="4">
    <source>
        <dbReference type="PROSITE" id="PS50835"/>
    </source>
</evidence>
<dbReference type="FunFam" id="2.60.40.10:FF:000107">
    <property type="entry name" value="Myosin, light chain kinase a"/>
    <property type="match status" value="2"/>
</dbReference>
<feature type="domain" description="Ig-like" evidence="4">
    <location>
        <begin position="485"/>
        <end position="574"/>
    </location>
</feature>
<dbReference type="AlphaFoldDB" id="A0A3P9CRA7"/>
<dbReference type="Ensembl" id="ENSMZET00005025376.1">
    <property type="protein sequence ID" value="ENSMZEP00005024572.1"/>
    <property type="gene ID" value="ENSMZEG00005018372.1"/>
</dbReference>
<dbReference type="PANTHER" id="PTHR47633">
    <property type="entry name" value="IMMUNOGLOBULIN"/>
    <property type="match status" value="1"/>
</dbReference>
<dbReference type="SMART" id="SM00408">
    <property type="entry name" value="IGc2"/>
    <property type="match status" value="4"/>
</dbReference>
<organism evidence="5 6">
    <name type="scientific">Maylandia zebra</name>
    <name type="common">zebra mbuna</name>
    <dbReference type="NCBI Taxonomy" id="106582"/>
    <lineage>
        <taxon>Eukaryota</taxon>
        <taxon>Metazoa</taxon>
        <taxon>Chordata</taxon>
        <taxon>Craniata</taxon>
        <taxon>Vertebrata</taxon>
        <taxon>Euteleostomi</taxon>
        <taxon>Actinopterygii</taxon>
        <taxon>Neopterygii</taxon>
        <taxon>Teleostei</taxon>
        <taxon>Neoteleostei</taxon>
        <taxon>Acanthomorphata</taxon>
        <taxon>Ovalentaria</taxon>
        <taxon>Cichlomorphae</taxon>
        <taxon>Cichliformes</taxon>
        <taxon>Cichlidae</taxon>
        <taxon>African cichlids</taxon>
        <taxon>Pseudocrenilabrinae</taxon>
        <taxon>Haplochromini</taxon>
        <taxon>Maylandia</taxon>
        <taxon>Maylandia zebra complex</taxon>
    </lineage>
</organism>
<dbReference type="Proteomes" id="UP000265160">
    <property type="component" value="LG16"/>
</dbReference>
<evidence type="ECO:0000256" key="3">
    <source>
        <dbReference type="ARBA" id="ARBA00023319"/>
    </source>
</evidence>
<evidence type="ECO:0000256" key="2">
    <source>
        <dbReference type="ARBA" id="ARBA00022490"/>
    </source>
</evidence>
<dbReference type="SUPFAM" id="SSF48726">
    <property type="entry name" value="Immunoglobulin"/>
    <property type="match status" value="6"/>
</dbReference>
<proteinExistence type="predicted"/>
<dbReference type="GO" id="GO:0055013">
    <property type="term" value="P:cardiac muscle cell development"/>
    <property type="evidence" value="ECO:0007669"/>
    <property type="project" value="UniProtKB-ARBA"/>
</dbReference>
<feature type="domain" description="Ig-like" evidence="4">
    <location>
        <begin position="227"/>
        <end position="296"/>
    </location>
</feature>
<dbReference type="GO" id="GO:0004672">
    <property type="term" value="F:protein kinase activity"/>
    <property type="evidence" value="ECO:0007669"/>
    <property type="project" value="TreeGrafter"/>
</dbReference>
<reference evidence="5" key="2">
    <citation type="submission" date="2025-08" db="UniProtKB">
        <authorList>
            <consortium name="Ensembl"/>
        </authorList>
    </citation>
    <scope>IDENTIFICATION</scope>
</reference>
<dbReference type="STRING" id="106582.ENSMZEP00005024572"/>
<dbReference type="FunFam" id="2.60.40.10:FF:000022">
    <property type="entry name" value="Cardiac titin"/>
    <property type="match status" value="1"/>
</dbReference>